<dbReference type="OrthoDB" id="6431331at2759"/>
<evidence type="ECO:0000313" key="3">
    <source>
        <dbReference type="Proteomes" id="UP000184499"/>
    </source>
</evidence>
<gene>
    <name evidence="2" type="ORF">ASPBRDRAFT_149031</name>
</gene>
<dbReference type="PANTHER" id="PTHR43798:SF6">
    <property type="entry name" value="HYDROLASE, PUTATIVE (AFU_ORTHOLOGUE AFUA_4G13070)-RELATED"/>
    <property type="match status" value="1"/>
</dbReference>
<name>A0A1L9UPF8_ASPBC</name>
<keyword evidence="3" id="KW-1185">Reference proteome</keyword>
<dbReference type="EMBL" id="KV878682">
    <property type="protein sequence ID" value="OJJ73436.1"/>
    <property type="molecule type" value="Genomic_DNA"/>
</dbReference>
<dbReference type="OMA" id="LIIHGWQ"/>
<reference evidence="3" key="1">
    <citation type="journal article" date="2017" name="Genome Biol.">
        <title>Comparative genomics reveals high biological diversity and specific adaptations in the industrially and medically important fungal genus Aspergillus.</title>
        <authorList>
            <person name="de Vries R.P."/>
            <person name="Riley R."/>
            <person name="Wiebenga A."/>
            <person name="Aguilar-Osorio G."/>
            <person name="Amillis S."/>
            <person name="Uchima C.A."/>
            <person name="Anderluh G."/>
            <person name="Asadollahi M."/>
            <person name="Askin M."/>
            <person name="Barry K."/>
            <person name="Battaglia E."/>
            <person name="Bayram O."/>
            <person name="Benocci T."/>
            <person name="Braus-Stromeyer S.A."/>
            <person name="Caldana C."/>
            <person name="Canovas D."/>
            <person name="Cerqueira G.C."/>
            <person name="Chen F."/>
            <person name="Chen W."/>
            <person name="Choi C."/>
            <person name="Clum A."/>
            <person name="Dos Santos R.A."/>
            <person name="Damasio A.R."/>
            <person name="Diallinas G."/>
            <person name="Emri T."/>
            <person name="Fekete E."/>
            <person name="Flipphi M."/>
            <person name="Freyberg S."/>
            <person name="Gallo A."/>
            <person name="Gournas C."/>
            <person name="Habgood R."/>
            <person name="Hainaut M."/>
            <person name="Harispe M.L."/>
            <person name="Henrissat B."/>
            <person name="Hilden K.S."/>
            <person name="Hope R."/>
            <person name="Hossain A."/>
            <person name="Karabika E."/>
            <person name="Karaffa L."/>
            <person name="Karanyi Z."/>
            <person name="Krasevec N."/>
            <person name="Kuo A."/>
            <person name="Kusch H."/>
            <person name="LaButti K."/>
            <person name="Lagendijk E.L."/>
            <person name="Lapidus A."/>
            <person name="Levasseur A."/>
            <person name="Lindquist E."/>
            <person name="Lipzen A."/>
            <person name="Logrieco A.F."/>
            <person name="MacCabe A."/>
            <person name="Maekelae M.R."/>
            <person name="Malavazi I."/>
            <person name="Melin P."/>
            <person name="Meyer V."/>
            <person name="Mielnichuk N."/>
            <person name="Miskei M."/>
            <person name="Molnar A.P."/>
            <person name="Mule G."/>
            <person name="Ngan C.Y."/>
            <person name="Orejas M."/>
            <person name="Orosz E."/>
            <person name="Ouedraogo J.P."/>
            <person name="Overkamp K.M."/>
            <person name="Park H.-S."/>
            <person name="Perrone G."/>
            <person name="Piumi F."/>
            <person name="Punt P.J."/>
            <person name="Ram A.F."/>
            <person name="Ramon A."/>
            <person name="Rauscher S."/>
            <person name="Record E."/>
            <person name="Riano-Pachon D.M."/>
            <person name="Robert V."/>
            <person name="Roehrig J."/>
            <person name="Ruller R."/>
            <person name="Salamov A."/>
            <person name="Salih N.S."/>
            <person name="Samson R.A."/>
            <person name="Sandor E."/>
            <person name="Sanguinetti M."/>
            <person name="Schuetze T."/>
            <person name="Sepcic K."/>
            <person name="Shelest E."/>
            <person name="Sherlock G."/>
            <person name="Sophianopoulou V."/>
            <person name="Squina F.M."/>
            <person name="Sun H."/>
            <person name="Susca A."/>
            <person name="Todd R.B."/>
            <person name="Tsang A."/>
            <person name="Unkles S.E."/>
            <person name="van de Wiele N."/>
            <person name="van Rossen-Uffink D."/>
            <person name="Oliveira J.V."/>
            <person name="Vesth T.C."/>
            <person name="Visser J."/>
            <person name="Yu J.-H."/>
            <person name="Zhou M."/>
            <person name="Andersen M.R."/>
            <person name="Archer D.B."/>
            <person name="Baker S.E."/>
            <person name="Benoit I."/>
            <person name="Brakhage A.A."/>
            <person name="Braus G.H."/>
            <person name="Fischer R."/>
            <person name="Frisvad J.C."/>
            <person name="Goldman G.H."/>
            <person name="Houbraken J."/>
            <person name="Oakley B."/>
            <person name="Pocsi I."/>
            <person name="Scazzocchio C."/>
            <person name="Seiboth B."/>
            <person name="vanKuyk P.A."/>
            <person name="Wortman J."/>
            <person name="Dyer P.S."/>
            <person name="Grigoriev I.V."/>
        </authorList>
    </citation>
    <scope>NUCLEOTIDE SEQUENCE [LARGE SCALE GENOMIC DNA]</scope>
    <source>
        <strain evidence="3">CBS 101740 / IMI 381727 / IBT 21946</strain>
    </source>
</reference>
<dbReference type="InterPro" id="IPR050266">
    <property type="entry name" value="AB_hydrolase_sf"/>
</dbReference>
<organism evidence="2 3">
    <name type="scientific">Aspergillus brasiliensis (strain CBS 101740 / IMI 381727 / IBT 21946)</name>
    <dbReference type="NCBI Taxonomy" id="767769"/>
    <lineage>
        <taxon>Eukaryota</taxon>
        <taxon>Fungi</taxon>
        <taxon>Dikarya</taxon>
        <taxon>Ascomycota</taxon>
        <taxon>Pezizomycotina</taxon>
        <taxon>Eurotiomycetes</taxon>
        <taxon>Eurotiomycetidae</taxon>
        <taxon>Eurotiales</taxon>
        <taxon>Aspergillaceae</taxon>
        <taxon>Aspergillus</taxon>
        <taxon>Aspergillus subgen. Circumdati</taxon>
    </lineage>
</organism>
<evidence type="ECO:0000313" key="2">
    <source>
        <dbReference type="EMBL" id="OJJ73436.1"/>
    </source>
</evidence>
<dbReference type="RefSeq" id="XP_067480684.1">
    <property type="nucleotide sequence ID" value="XM_067619297.1"/>
</dbReference>
<dbReference type="PANTHER" id="PTHR43798">
    <property type="entry name" value="MONOACYLGLYCEROL LIPASE"/>
    <property type="match status" value="1"/>
</dbReference>
<feature type="domain" description="AB hydrolase-1" evidence="1">
    <location>
        <begin position="16"/>
        <end position="269"/>
    </location>
</feature>
<evidence type="ECO:0000259" key="1">
    <source>
        <dbReference type="Pfam" id="PF00561"/>
    </source>
</evidence>
<proteinExistence type="predicted"/>
<dbReference type="STRING" id="767769.A0A1L9UPF8"/>
<accession>A0A1L9UPF8</accession>
<dbReference type="VEuPathDB" id="FungiDB:ASPBRDRAFT_149031"/>
<dbReference type="Gene3D" id="3.40.50.1820">
    <property type="entry name" value="alpha/beta hydrolase"/>
    <property type="match status" value="1"/>
</dbReference>
<dbReference type="GeneID" id="93571785"/>
<dbReference type="InterPro" id="IPR000073">
    <property type="entry name" value="AB_hydrolase_1"/>
</dbReference>
<dbReference type="Proteomes" id="UP000184499">
    <property type="component" value="Unassembled WGS sequence"/>
</dbReference>
<dbReference type="Pfam" id="PF00561">
    <property type="entry name" value="Abhydrolase_1"/>
    <property type="match status" value="1"/>
</dbReference>
<dbReference type="AlphaFoldDB" id="A0A1L9UPF8"/>
<dbReference type="SUPFAM" id="SSF53474">
    <property type="entry name" value="alpha/beta-Hydrolases"/>
    <property type="match status" value="1"/>
</dbReference>
<dbReference type="InterPro" id="IPR029058">
    <property type="entry name" value="AB_hydrolase_fold"/>
</dbReference>
<protein>
    <recommendedName>
        <fullName evidence="1">AB hydrolase-1 domain-containing protein</fullName>
    </recommendedName>
</protein>
<sequence>MSSPLPTQTIGPSTGYPILIIHGWEMTPDSEIHDFEPIFTSITTPFQRIYIALPGMASTPSRNITSLTDIYHHLVHFIDTTLKDNPSRFLLIGSSCGAYLARALAQRYLHRIDGLLLRVPLIETEDSKRDLDAPLVEPLIKDEKLMRGLSGEDRALLGIDDGGNKVHVQTKDYVDELKRKYREVYYPAEAQADKEVLDPIRGDVGRYRLSEEVFGDEDGDSGNGNGEKLMAPTLVVCGRQDGVVGYRDSLRLLERYPRATFAVLDRGTHGLPVDGSERELFGALVRDWVFRVGEWRNSRDRVLVE</sequence>